<proteinExistence type="inferred from homology"/>
<comment type="caution">
    <text evidence="18">The sequence shown here is derived from an EMBL/GenBank/DDBJ whole genome shotgun (WGS) entry which is preliminary data.</text>
</comment>
<evidence type="ECO:0000256" key="15">
    <source>
        <dbReference type="ARBA" id="ARBA00093567"/>
    </source>
</evidence>
<dbReference type="Pfam" id="PF02423">
    <property type="entry name" value="OCD_Mu_crystall"/>
    <property type="match status" value="1"/>
</dbReference>
<gene>
    <name evidence="18" type="ORF">AAG570_013831</name>
</gene>
<dbReference type="AlphaFoldDB" id="A0ABD0YDI0"/>
<dbReference type="InterPro" id="IPR036291">
    <property type="entry name" value="NAD(P)-bd_dom_sf"/>
</dbReference>
<dbReference type="Gene3D" id="3.30.1780.10">
    <property type="entry name" value="ornithine cyclodeaminase, domain 1"/>
    <property type="match status" value="1"/>
</dbReference>
<dbReference type="Proteomes" id="UP001558652">
    <property type="component" value="Unassembled WGS sequence"/>
</dbReference>
<dbReference type="Gene3D" id="3.40.50.720">
    <property type="entry name" value="NAD(P)-binding Rossmann-like Domain"/>
    <property type="match status" value="1"/>
</dbReference>
<dbReference type="SUPFAM" id="SSF51735">
    <property type="entry name" value="NAD(P)-binding Rossmann-fold domains"/>
    <property type="match status" value="1"/>
</dbReference>
<comment type="subunit">
    <text evidence="15">Homodimer. Binds the thyroid hormone triiodothyronine (T3); T3 binding inhibits enzymatic activity.</text>
</comment>
<evidence type="ECO:0000256" key="10">
    <source>
        <dbReference type="ARBA" id="ARBA00093248"/>
    </source>
</evidence>
<reference evidence="18 19" key="1">
    <citation type="submission" date="2024-07" db="EMBL/GenBank/DDBJ databases">
        <title>Chromosome-level genome assembly of the water stick insect Ranatra chinensis (Heteroptera: Nepidae).</title>
        <authorList>
            <person name="Liu X."/>
        </authorList>
    </citation>
    <scope>NUCLEOTIDE SEQUENCE [LARGE SCALE GENOMIC DNA]</scope>
    <source>
        <strain evidence="18">Cailab_2021Rc</strain>
        <tissue evidence="18">Muscle</tissue>
    </source>
</reference>
<dbReference type="PANTHER" id="PTHR13812">
    <property type="entry name" value="KETIMINE REDUCTASE MU-CRYSTALLIN"/>
    <property type="match status" value="1"/>
</dbReference>
<evidence type="ECO:0000313" key="19">
    <source>
        <dbReference type="Proteomes" id="UP001558652"/>
    </source>
</evidence>
<comment type="similarity">
    <text evidence="1">Belongs to the ornithine cyclodeaminase/mu-crystallin family.</text>
</comment>
<dbReference type="EMBL" id="JBFDAA010000009">
    <property type="protein sequence ID" value="KAL1129302.1"/>
    <property type="molecule type" value="Genomic_DNA"/>
</dbReference>
<evidence type="ECO:0000256" key="8">
    <source>
        <dbReference type="ARBA" id="ARBA00093226"/>
    </source>
</evidence>
<comment type="catalytic activity">
    <reaction evidence="5">
        <text>L-pipecolate + NAD(+) = Delta(1)-piperideine-2-carboxylate + NADH + H(+)</text>
        <dbReference type="Rhea" id="RHEA:30807"/>
        <dbReference type="ChEBI" id="CHEBI:15378"/>
        <dbReference type="ChEBI" id="CHEBI:57540"/>
        <dbReference type="ChEBI" id="CHEBI:57945"/>
        <dbReference type="ChEBI" id="CHEBI:61185"/>
        <dbReference type="ChEBI" id="CHEBI:77631"/>
        <dbReference type="EC" id="1.5.1.1"/>
    </reaction>
    <physiologicalReaction direction="right-to-left" evidence="5">
        <dbReference type="Rhea" id="RHEA:30809"/>
    </physiologicalReaction>
</comment>
<dbReference type="PANTHER" id="PTHR13812:SF19">
    <property type="entry name" value="KETIMINE REDUCTASE MU-CRYSTALLIN"/>
    <property type="match status" value="1"/>
</dbReference>
<evidence type="ECO:0000256" key="16">
    <source>
        <dbReference type="ARBA" id="ARBA00093598"/>
    </source>
</evidence>
<evidence type="ECO:0000256" key="13">
    <source>
        <dbReference type="ARBA" id="ARBA00093264"/>
    </source>
</evidence>
<evidence type="ECO:0000256" key="12">
    <source>
        <dbReference type="ARBA" id="ARBA00093263"/>
    </source>
</evidence>
<comment type="catalytic activity">
    <reaction evidence="10">
        <text>(R)-lanthionine ketimine + NADPH + 2 H(+) = (3R,5R)-1,4-thiomorpholine-3,5-dicarboxylate + NADP(+)</text>
        <dbReference type="Rhea" id="RHEA:68040"/>
        <dbReference type="ChEBI" id="CHEBI:15378"/>
        <dbReference type="ChEBI" id="CHEBI:57783"/>
        <dbReference type="ChEBI" id="CHEBI:58349"/>
        <dbReference type="ChEBI" id="CHEBI:176891"/>
        <dbReference type="ChEBI" id="CHEBI:176892"/>
    </reaction>
    <physiologicalReaction direction="left-to-right" evidence="10">
        <dbReference type="Rhea" id="RHEA:68041"/>
    </physiologicalReaction>
</comment>
<evidence type="ECO:0000256" key="1">
    <source>
        <dbReference type="ARBA" id="ARBA00008903"/>
    </source>
</evidence>
<comment type="catalytic activity">
    <reaction evidence="7">
        <text>L-proline + NADP(+) = 1-pyrroline-2-carboxylate + NADPH + H(+)</text>
        <dbReference type="Rhea" id="RHEA:20317"/>
        <dbReference type="ChEBI" id="CHEBI:15378"/>
        <dbReference type="ChEBI" id="CHEBI:39785"/>
        <dbReference type="ChEBI" id="CHEBI:57783"/>
        <dbReference type="ChEBI" id="CHEBI:58349"/>
        <dbReference type="ChEBI" id="CHEBI:60039"/>
        <dbReference type="EC" id="1.5.1.1"/>
    </reaction>
    <physiologicalReaction direction="right-to-left" evidence="7">
        <dbReference type="Rhea" id="RHEA:20319"/>
    </physiologicalReaction>
</comment>
<evidence type="ECO:0000256" key="7">
    <source>
        <dbReference type="ARBA" id="ARBA00093203"/>
    </source>
</evidence>
<evidence type="ECO:0000256" key="6">
    <source>
        <dbReference type="ARBA" id="ARBA00093197"/>
    </source>
</evidence>
<organism evidence="18 19">
    <name type="scientific">Ranatra chinensis</name>
    <dbReference type="NCBI Taxonomy" id="642074"/>
    <lineage>
        <taxon>Eukaryota</taxon>
        <taxon>Metazoa</taxon>
        <taxon>Ecdysozoa</taxon>
        <taxon>Arthropoda</taxon>
        <taxon>Hexapoda</taxon>
        <taxon>Insecta</taxon>
        <taxon>Pterygota</taxon>
        <taxon>Neoptera</taxon>
        <taxon>Paraneoptera</taxon>
        <taxon>Hemiptera</taxon>
        <taxon>Heteroptera</taxon>
        <taxon>Panheteroptera</taxon>
        <taxon>Nepomorpha</taxon>
        <taxon>Nepidae</taxon>
        <taxon>Ranatrinae</taxon>
        <taxon>Ranatra</taxon>
    </lineage>
</organism>
<dbReference type="GO" id="GO:0050241">
    <property type="term" value="F:pyrroline-2-carboxylate reductase activity"/>
    <property type="evidence" value="ECO:0007669"/>
    <property type="project" value="UniProtKB-EC"/>
</dbReference>
<evidence type="ECO:0000256" key="9">
    <source>
        <dbReference type="ARBA" id="ARBA00093227"/>
    </source>
</evidence>
<evidence type="ECO:0000256" key="5">
    <source>
        <dbReference type="ARBA" id="ARBA00093190"/>
    </source>
</evidence>
<accession>A0ABD0YDI0</accession>
<comment type="catalytic activity">
    <reaction evidence="14">
        <text>L-pipecolate + NADP(+) = Delta(1)-piperideine-2-carboxylate + NADPH + H(+)</text>
        <dbReference type="Rhea" id="RHEA:12524"/>
        <dbReference type="ChEBI" id="CHEBI:15378"/>
        <dbReference type="ChEBI" id="CHEBI:57783"/>
        <dbReference type="ChEBI" id="CHEBI:58349"/>
        <dbReference type="ChEBI" id="CHEBI:61185"/>
        <dbReference type="ChEBI" id="CHEBI:77631"/>
        <dbReference type="EC" id="1.5.1.1"/>
    </reaction>
    <physiologicalReaction direction="right-to-left" evidence="14">
        <dbReference type="Rhea" id="RHEA:12526"/>
    </physiologicalReaction>
</comment>
<evidence type="ECO:0000256" key="11">
    <source>
        <dbReference type="ARBA" id="ARBA00093250"/>
    </source>
</evidence>
<name>A0ABD0YDI0_9HEMI</name>
<comment type="catalytic activity">
    <reaction evidence="12">
        <text>(3R)-1,4-thiomorpholine-3-carboxylate + NADP(+) = 3,4-dehydrothiomorpholine-3-carboxylate + NADPH + 2 H(+)</text>
        <dbReference type="Rhea" id="RHEA:12500"/>
        <dbReference type="ChEBI" id="CHEBI:15378"/>
        <dbReference type="ChEBI" id="CHEBI:57783"/>
        <dbReference type="ChEBI" id="CHEBI:58349"/>
        <dbReference type="ChEBI" id="CHEBI:58517"/>
        <dbReference type="ChEBI" id="CHEBI:176873"/>
        <dbReference type="EC" id="1.5.1.25"/>
    </reaction>
    <physiologicalReaction direction="right-to-left" evidence="12">
        <dbReference type="Rhea" id="RHEA:12502"/>
    </physiologicalReaction>
</comment>
<evidence type="ECO:0000313" key="18">
    <source>
        <dbReference type="EMBL" id="KAL1129302.1"/>
    </source>
</evidence>
<comment type="catalytic activity">
    <reaction evidence="6">
        <text>Delta(2)-thiazoline-2-carboxylate + NADPH + 2 H(+) = L-thiazolidine-2-carboxylate + NADP(+)</text>
        <dbReference type="Rhea" id="RHEA:68072"/>
        <dbReference type="ChEBI" id="CHEBI:15378"/>
        <dbReference type="ChEBI" id="CHEBI:57783"/>
        <dbReference type="ChEBI" id="CHEBI:58349"/>
        <dbReference type="ChEBI" id="CHEBI:176895"/>
        <dbReference type="ChEBI" id="CHEBI:176896"/>
    </reaction>
    <physiologicalReaction direction="left-to-right" evidence="6">
        <dbReference type="Rhea" id="RHEA:68073"/>
    </physiologicalReaction>
</comment>
<evidence type="ECO:0000256" key="3">
    <source>
        <dbReference type="ARBA" id="ARBA00015173"/>
    </source>
</evidence>
<comment type="catalytic activity">
    <reaction evidence="9">
        <text>(S)-cystathionine ketimine + NADPH + 2 H(+) = (3R,5S)-2,3,5,6,7-pentahydro-1,4-thiazepine-3,5-dicarboxylate + NADP(+)</text>
        <dbReference type="Rhea" id="RHEA:68036"/>
        <dbReference type="ChEBI" id="CHEBI:15378"/>
        <dbReference type="ChEBI" id="CHEBI:57783"/>
        <dbReference type="ChEBI" id="CHEBI:58349"/>
        <dbReference type="ChEBI" id="CHEBI:176808"/>
        <dbReference type="ChEBI" id="CHEBI:176810"/>
    </reaction>
    <physiologicalReaction direction="left-to-right" evidence="9">
        <dbReference type="Rhea" id="RHEA:68037"/>
    </physiologicalReaction>
</comment>
<dbReference type="InterPro" id="IPR023401">
    <property type="entry name" value="ODC_N"/>
</dbReference>
<evidence type="ECO:0000256" key="17">
    <source>
        <dbReference type="ARBA" id="ARBA00093650"/>
    </source>
</evidence>
<evidence type="ECO:0000256" key="2">
    <source>
        <dbReference type="ARBA" id="ARBA00012883"/>
    </source>
</evidence>
<dbReference type="EC" id="1.5.1.25" evidence="2"/>
<dbReference type="InterPro" id="IPR003462">
    <property type="entry name" value="ODC_Mu_crystall"/>
</dbReference>
<dbReference type="GO" id="GO:0047127">
    <property type="term" value="F:thiomorpholine-carboxylate dehydrogenase activity"/>
    <property type="evidence" value="ECO:0007669"/>
    <property type="project" value="UniProtKB-EC"/>
</dbReference>
<comment type="catalytic activity">
    <reaction evidence="13">
        <text>L-proline + NAD(+) = 1-pyrroline-2-carboxylate + NADH + H(+)</text>
        <dbReference type="Rhea" id="RHEA:20321"/>
        <dbReference type="ChEBI" id="CHEBI:15378"/>
        <dbReference type="ChEBI" id="CHEBI:39785"/>
        <dbReference type="ChEBI" id="CHEBI:57540"/>
        <dbReference type="ChEBI" id="CHEBI:57945"/>
        <dbReference type="ChEBI" id="CHEBI:60039"/>
        <dbReference type="EC" id="1.5.1.1"/>
    </reaction>
    <physiologicalReaction direction="right-to-left" evidence="13">
        <dbReference type="Rhea" id="RHEA:20323"/>
    </physiologicalReaction>
</comment>
<dbReference type="EC" id="1.5.1.1" evidence="16"/>
<evidence type="ECO:0000256" key="14">
    <source>
        <dbReference type="ARBA" id="ARBA00093273"/>
    </source>
</evidence>
<protein>
    <recommendedName>
        <fullName evidence="3">Ketimine reductase mu-crystallin</fullName>
        <ecNumber evidence="16">1.5.1.1</ecNumber>
        <ecNumber evidence="2">1.5.1.25</ecNumber>
    </recommendedName>
    <alternativeName>
        <fullName evidence="17">1-piperideine-2-carboxylate/1-pyrroline-2-carboxylate reductase</fullName>
    </alternativeName>
    <alternativeName>
        <fullName evidence="4">NADP-regulated thyroid-hormone-binding protein</fullName>
    </alternativeName>
</protein>
<comment type="catalytic activity">
    <reaction evidence="11">
        <text>(S)-cystathionine ketimine + NADH + 2 H(+) = (3R,5S)-2,3,5,6,7-pentahydro-1,4-thiazepine-3,5-dicarboxylate + NAD(+)</text>
        <dbReference type="Rhea" id="RHEA:68032"/>
        <dbReference type="ChEBI" id="CHEBI:15378"/>
        <dbReference type="ChEBI" id="CHEBI:57540"/>
        <dbReference type="ChEBI" id="CHEBI:57945"/>
        <dbReference type="ChEBI" id="CHEBI:176808"/>
        <dbReference type="ChEBI" id="CHEBI:176810"/>
    </reaction>
    <physiologicalReaction direction="left-to-right" evidence="11">
        <dbReference type="Rhea" id="RHEA:68033"/>
    </physiologicalReaction>
</comment>
<sequence length="232" mass="24759">MPCGVGGEALGCKIVTAFSNNSQLGLPSVMANILLHDPNTGQLKIILEGNTLTGLRTAAASVVATKELHSGEKCRLAILGAGIQAKAHAFALNHAFKFKENEKAKKLVEELRAECLTDGTDFQVSSTAEQCVRDADVICTTTYASEPILHFEWIKPGVHINAVGAGVNHHSELDTRTYQNSVVVTDSMASASEELKGLANIGVPVYAEIGQIINKTVKIPKTHCTIFHSLGR</sequence>
<comment type="catalytic activity">
    <reaction evidence="8">
        <text>(3R)-1,4-thiomorpholine-3-carboxylate + NAD(+) = 3,4-dehydrothiomorpholine-3-carboxylate + NADH + 2 H(+)</text>
        <dbReference type="Rhea" id="RHEA:12504"/>
        <dbReference type="ChEBI" id="CHEBI:15378"/>
        <dbReference type="ChEBI" id="CHEBI:57540"/>
        <dbReference type="ChEBI" id="CHEBI:57945"/>
        <dbReference type="ChEBI" id="CHEBI:58517"/>
        <dbReference type="ChEBI" id="CHEBI:176873"/>
        <dbReference type="EC" id="1.5.1.25"/>
    </reaction>
    <physiologicalReaction direction="right-to-left" evidence="8">
        <dbReference type="Rhea" id="RHEA:12506"/>
    </physiologicalReaction>
</comment>
<keyword evidence="19" id="KW-1185">Reference proteome</keyword>
<evidence type="ECO:0000256" key="4">
    <source>
        <dbReference type="ARBA" id="ARBA00033420"/>
    </source>
</evidence>